<dbReference type="SMART" id="SM00571">
    <property type="entry name" value="DDT"/>
    <property type="match status" value="1"/>
</dbReference>
<evidence type="ECO:0000259" key="6">
    <source>
        <dbReference type="PROSITE" id="PS51136"/>
    </source>
</evidence>
<dbReference type="GO" id="GO:0005634">
    <property type="term" value="C:nucleus"/>
    <property type="evidence" value="ECO:0007669"/>
    <property type="project" value="UniProtKB-SubCell"/>
</dbReference>
<dbReference type="InterPro" id="IPR028941">
    <property type="entry name" value="WHIM2_dom"/>
</dbReference>
<evidence type="ECO:0008006" key="9">
    <source>
        <dbReference type="Google" id="ProtNLM"/>
    </source>
</evidence>
<organism evidence="7 8">
    <name type="scientific">Absidia repens</name>
    <dbReference type="NCBI Taxonomy" id="90262"/>
    <lineage>
        <taxon>Eukaryota</taxon>
        <taxon>Fungi</taxon>
        <taxon>Fungi incertae sedis</taxon>
        <taxon>Mucoromycota</taxon>
        <taxon>Mucoromycotina</taxon>
        <taxon>Mucoromycetes</taxon>
        <taxon>Mucorales</taxon>
        <taxon>Cunninghamellaceae</taxon>
        <taxon>Absidia</taxon>
    </lineage>
</organism>
<evidence type="ECO:0000256" key="4">
    <source>
        <dbReference type="SAM" id="MobiDB-lite"/>
    </source>
</evidence>
<name>A0A1X2IZ44_9FUNG</name>
<keyword evidence="8" id="KW-1185">Reference proteome</keyword>
<dbReference type="PROSITE" id="PS50827">
    <property type="entry name" value="DDT"/>
    <property type="match status" value="1"/>
</dbReference>
<dbReference type="EMBL" id="MCGE01000002">
    <property type="protein sequence ID" value="ORZ24596.1"/>
    <property type="molecule type" value="Genomic_DNA"/>
</dbReference>
<comment type="subcellular location">
    <subcellularLocation>
        <location evidence="1 3">Nucleus</location>
    </subcellularLocation>
</comment>
<dbReference type="GO" id="GO:0000785">
    <property type="term" value="C:chromatin"/>
    <property type="evidence" value="ECO:0007669"/>
    <property type="project" value="UniProtKB-ARBA"/>
</dbReference>
<dbReference type="PANTHER" id="PTHR32075:SF6">
    <property type="entry name" value="ISWI CHROMATIN-REMODELING COMPLEX SUBUNIT YPL216W-RELATED"/>
    <property type="match status" value="1"/>
</dbReference>
<feature type="compositionally biased region" description="Basic and acidic residues" evidence="4">
    <location>
        <begin position="584"/>
        <end position="608"/>
    </location>
</feature>
<feature type="region of interest" description="Disordered" evidence="4">
    <location>
        <begin position="409"/>
        <end position="434"/>
    </location>
</feature>
<dbReference type="STRING" id="90262.A0A1X2IZ44"/>
<dbReference type="Pfam" id="PF15613">
    <property type="entry name" value="WSD"/>
    <property type="match status" value="1"/>
</dbReference>
<gene>
    <name evidence="7" type="ORF">BCR42DRAFT_458465</name>
</gene>
<dbReference type="Pfam" id="PF02791">
    <property type="entry name" value="DDT"/>
    <property type="match status" value="1"/>
</dbReference>
<evidence type="ECO:0000256" key="3">
    <source>
        <dbReference type="PROSITE-ProRule" id="PRU00475"/>
    </source>
</evidence>
<dbReference type="PANTHER" id="PTHR32075">
    <property type="entry name" value="ISWI CHROMATIN-REMODELING COMPLEX SUBUNIT YPL216W-RELATED"/>
    <property type="match status" value="1"/>
</dbReference>
<feature type="compositionally biased region" description="Low complexity" evidence="4">
    <location>
        <begin position="754"/>
        <end position="765"/>
    </location>
</feature>
<feature type="compositionally biased region" description="Polar residues" evidence="4">
    <location>
        <begin position="880"/>
        <end position="900"/>
    </location>
</feature>
<dbReference type="InterPro" id="IPR018501">
    <property type="entry name" value="DDT_dom"/>
</dbReference>
<comment type="caution">
    <text evidence="7">The sequence shown here is derived from an EMBL/GenBank/DDBJ whole genome shotgun (WGS) entry which is preliminary data.</text>
</comment>
<evidence type="ECO:0000256" key="2">
    <source>
        <dbReference type="ARBA" id="ARBA00023242"/>
    </source>
</evidence>
<feature type="region of interest" description="Disordered" evidence="4">
    <location>
        <begin position="723"/>
        <end position="774"/>
    </location>
</feature>
<feature type="domain" description="WAC" evidence="6">
    <location>
        <begin position="14"/>
        <end position="120"/>
    </location>
</feature>
<evidence type="ECO:0000313" key="7">
    <source>
        <dbReference type="EMBL" id="ORZ24596.1"/>
    </source>
</evidence>
<dbReference type="AlphaFoldDB" id="A0A1X2IZ44"/>
<dbReference type="GO" id="GO:0000781">
    <property type="term" value="C:chromosome, telomeric region"/>
    <property type="evidence" value="ECO:0007669"/>
    <property type="project" value="GOC"/>
</dbReference>
<evidence type="ECO:0000313" key="8">
    <source>
        <dbReference type="Proteomes" id="UP000193560"/>
    </source>
</evidence>
<proteinExistence type="predicted"/>
<feature type="region of interest" description="Disordered" evidence="4">
    <location>
        <begin position="857"/>
        <end position="900"/>
    </location>
</feature>
<feature type="region of interest" description="Disordered" evidence="4">
    <location>
        <begin position="562"/>
        <end position="640"/>
    </location>
</feature>
<dbReference type="OrthoDB" id="332390at2759"/>
<dbReference type="GO" id="GO:0031509">
    <property type="term" value="P:subtelomeric heterochromatin formation"/>
    <property type="evidence" value="ECO:0007669"/>
    <property type="project" value="TreeGrafter"/>
</dbReference>
<dbReference type="Pfam" id="PF10537">
    <property type="entry name" value="WAC_Acf1_DNA_bd"/>
    <property type="match status" value="1"/>
</dbReference>
<reference evidence="7 8" key="1">
    <citation type="submission" date="2016-07" db="EMBL/GenBank/DDBJ databases">
        <title>Pervasive Adenine N6-methylation of Active Genes in Fungi.</title>
        <authorList>
            <consortium name="DOE Joint Genome Institute"/>
            <person name="Mondo S.J."/>
            <person name="Dannebaum R.O."/>
            <person name="Kuo R.C."/>
            <person name="Labutti K."/>
            <person name="Haridas S."/>
            <person name="Kuo A."/>
            <person name="Salamov A."/>
            <person name="Ahrendt S.R."/>
            <person name="Lipzen A."/>
            <person name="Sullivan W."/>
            <person name="Andreopoulos W.B."/>
            <person name="Clum A."/>
            <person name="Lindquist E."/>
            <person name="Daum C."/>
            <person name="Ramamoorthy G.K."/>
            <person name="Gryganskyi A."/>
            <person name="Culley D."/>
            <person name="Magnuson J.K."/>
            <person name="James T.Y."/>
            <person name="O'Malley M.A."/>
            <person name="Stajich J.E."/>
            <person name="Spatafora J.W."/>
            <person name="Visel A."/>
            <person name="Grigoriev I.V."/>
        </authorList>
    </citation>
    <scope>NUCLEOTIDE SEQUENCE [LARGE SCALE GENOMIC DNA]</scope>
    <source>
        <strain evidence="7 8">NRRL 1336</strain>
    </source>
</reference>
<evidence type="ECO:0000256" key="1">
    <source>
        <dbReference type="ARBA" id="ARBA00004123"/>
    </source>
</evidence>
<evidence type="ECO:0000259" key="5">
    <source>
        <dbReference type="PROSITE" id="PS50827"/>
    </source>
</evidence>
<protein>
    <recommendedName>
        <fullName evidence="9">DDT domain-containing protein</fullName>
    </recommendedName>
</protein>
<keyword evidence="2 3" id="KW-0539">Nucleus</keyword>
<dbReference type="Proteomes" id="UP000193560">
    <property type="component" value="Unassembled WGS sequence"/>
</dbReference>
<accession>A0A1X2IZ44</accession>
<dbReference type="PROSITE" id="PS51136">
    <property type="entry name" value="WAC"/>
    <property type="match status" value="1"/>
</dbReference>
<feature type="compositionally biased region" description="Basic and acidic residues" evidence="4">
    <location>
        <begin position="731"/>
        <end position="742"/>
    </location>
</feature>
<feature type="domain" description="DDT" evidence="5">
    <location>
        <begin position="310"/>
        <end position="373"/>
    </location>
</feature>
<dbReference type="InterPro" id="IPR013136">
    <property type="entry name" value="WSTF_Acf1_Cbp146"/>
</dbReference>
<sequence length="900" mass="102905">MPLLKRKPFELIPPPALDLNDKVSKNSPVWEYLHRTALYKRPLWQCECTGRSSLSYAEALESERSGKPKAKNKLPEALQKPVLERAQFQKTRLDAVVEDVYNFFVNRYVSDENVDCVWDDAPPLEDQTSDEMEYKVQLLDENHEGMEEYIKNTCRKDIKRGRLDFSKSLIKRFLRDATIKETYMGAPWIVSEQFAERFSIDTALPHDLEVAKTLAYSKSRKLRSLVDKTSATASAPTEKSRLEEARKLESLLKYPMEDLDLPIYRRNPPLANSTIFMDMAPGSGNEFEQVPNPTGDLPVRPQPSHETVASDSFGTFLMVWSFLNVFSRPLHLSPFNLTDFESALRHTSVHQKSEMVYEVIAALLNCIIRHRRKSSYQPSPLSLRDIIASSTGYPRASLLATSREHVKLQNGTVDHSPVDKSSNISDDGNSNQQNEYKAHMNGSQRKAYHVCLDRGCASDEVINIGKNWDARPIPCGKNRHGWEDVLIGCINDLAIESDENMTVYDTILCALVPGLNSTLEQRERAYLELGLKEKLTILQLLVNAANETSDINQAERNELEKQFEDASNTETGTEGSESGDDSDNDTHNGDNIDQVQKEAAHLSRHESRQTLMKRKQKEREELEAKRKKVYHQQRQEARERNRELKIRAIARNKLDNQEQLVQKKYEQVNRDMRKYSTLRFKPLGRDKFYNRYYYLDNIGGGHLHGSGKLFVQSPSVTDLAMLLTNNDSDNDNGKNDKGSNDKDNDDNGNDDTKTTQTSTSSATTAKPDDKNTSTSLFGHRGGISFICQLMEHQGLSDKVPFLKNNIQRMTDDEYLEWWESFDDTDALDRLLEWLNPKGVREYLLKRELQKHLPRLMTGMKKQTSERPPSVPEVARRSTRTMKNSQTSSGSWLSYTNKLAK</sequence>